<evidence type="ECO:0000313" key="2">
    <source>
        <dbReference type="EMBL" id="TDP92718.1"/>
    </source>
</evidence>
<dbReference type="EMBL" id="SNYA01000004">
    <property type="protein sequence ID" value="TDP92718.1"/>
    <property type="molecule type" value="Genomic_DNA"/>
</dbReference>
<comment type="caution">
    <text evidence="2">The sequence shown here is derived from an EMBL/GenBank/DDBJ whole genome shotgun (WGS) entry which is preliminary data.</text>
</comment>
<name>A0A4V3CY43_9MICO</name>
<evidence type="ECO:0000313" key="3">
    <source>
        <dbReference type="Proteomes" id="UP000295601"/>
    </source>
</evidence>
<gene>
    <name evidence="2" type="ORF">EDF62_1940</name>
</gene>
<evidence type="ECO:0008006" key="4">
    <source>
        <dbReference type="Google" id="ProtNLM"/>
    </source>
</evidence>
<sequence>MTRSVEYELRANRDMPYGAARIAASEATTRRIEREGPRERLAEALLDLVEAYSFADQGDKSFVTFARALRLWDDNPELFDAGDQRNLFWEFKWVAGDLSEYPQITSTQAEAFLADMERRFEIAGHGLSSVRMSWFRWAWHAGRADAEAARVAWVTGLRDEYEDCRACTIGQQVDFFVDTERYAEAVALGRTQDSSCNIEPTRTNYALALAALMTGDTELALAAHKRALAGDDGETTDSPAGRGQAFAMLGRGGRIDQALRILRSDYPGALRTGPSPALHLRFLLGVLAGLAANLDQGELETGFAEPEWRTIADLYQWVGTAAARLAGPLDARNGSDMYGSQLARAMDATRVVQQLPAPPKLAPTGLAGITTSGPEPRSDPAPRASEAGAVAMAVVPVGSDPVDTETAGAEPAGTEPADFEPTGAEPTGAELLALAEHLAARRAGAAAVRGYLAAAEQLEREGWLEQSGLAYAEAAQATALDHEDAEAHALFSAAVQRLRAGHADPDVVVAVLTAWAPIAARMSDPAEHLGLTRDELASYDEFTAEGLSEELAARRHSEWLLRRAHLRDTLARAIASAAAAQLPDGFDTARAVAEALEAGTEYAQLGHIADAAHAFWLAGRIQRDTGATVEAIWALESAFEGFTVARVSEERVAVASELIVLLRAAGLPEQADAIVEQLAQ</sequence>
<keyword evidence="3" id="KW-1185">Reference proteome</keyword>
<feature type="region of interest" description="Disordered" evidence="1">
    <location>
        <begin position="399"/>
        <end position="424"/>
    </location>
</feature>
<feature type="region of interest" description="Disordered" evidence="1">
    <location>
        <begin position="356"/>
        <end position="384"/>
    </location>
</feature>
<reference evidence="2 3" key="1">
    <citation type="submission" date="2019-03" db="EMBL/GenBank/DDBJ databases">
        <title>Genomic analyses of the natural microbiome of Caenorhabditis elegans.</title>
        <authorList>
            <person name="Samuel B."/>
        </authorList>
    </citation>
    <scope>NUCLEOTIDE SEQUENCE [LARGE SCALE GENOMIC DNA]</scope>
    <source>
        <strain evidence="2 3">JUb18</strain>
    </source>
</reference>
<organism evidence="2 3">
    <name type="scientific">Leucobacter luti</name>
    <dbReference type="NCBI Taxonomy" id="340320"/>
    <lineage>
        <taxon>Bacteria</taxon>
        <taxon>Bacillati</taxon>
        <taxon>Actinomycetota</taxon>
        <taxon>Actinomycetes</taxon>
        <taxon>Micrococcales</taxon>
        <taxon>Microbacteriaceae</taxon>
        <taxon>Leucobacter</taxon>
    </lineage>
</organism>
<dbReference type="OrthoDB" id="56388at2"/>
<evidence type="ECO:0000256" key="1">
    <source>
        <dbReference type="SAM" id="MobiDB-lite"/>
    </source>
</evidence>
<accession>A0A4V3CY43</accession>
<dbReference type="SUPFAM" id="SSF48452">
    <property type="entry name" value="TPR-like"/>
    <property type="match status" value="1"/>
</dbReference>
<protein>
    <recommendedName>
        <fullName evidence="4">Tetratricopeptide repeat protein</fullName>
    </recommendedName>
</protein>
<dbReference type="AlphaFoldDB" id="A0A4V3CY43"/>
<proteinExistence type="predicted"/>
<dbReference type="RefSeq" id="WP_133616825.1">
    <property type="nucleotide sequence ID" value="NZ_SNYA01000004.1"/>
</dbReference>
<dbReference type="Proteomes" id="UP000295601">
    <property type="component" value="Unassembled WGS sequence"/>
</dbReference>
<dbReference type="InterPro" id="IPR011990">
    <property type="entry name" value="TPR-like_helical_dom_sf"/>
</dbReference>